<dbReference type="PANTHER" id="PTHR38686">
    <property type="entry name" value="APOLIPOPROTEIN N-ACYLTRANSFERASE"/>
    <property type="match status" value="1"/>
</dbReference>
<dbReference type="AlphaFoldDB" id="X1FQW1"/>
<feature type="transmembrane region" description="Helical" evidence="1">
    <location>
        <begin position="59"/>
        <end position="79"/>
    </location>
</feature>
<feature type="domain" description="Apolipoprotein N-acyltransferase N-terminal" evidence="2">
    <location>
        <begin position="22"/>
        <end position="124"/>
    </location>
</feature>
<reference evidence="3" key="1">
    <citation type="journal article" date="2014" name="Front. Microbiol.">
        <title>High frequency of phylogenetically diverse reductive dehalogenase-homologous genes in deep subseafloor sedimentary metagenomes.</title>
        <authorList>
            <person name="Kawai M."/>
            <person name="Futagami T."/>
            <person name="Toyoda A."/>
            <person name="Takaki Y."/>
            <person name="Nishi S."/>
            <person name="Hori S."/>
            <person name="Arai W."/>
            <person name="Tsubouchi T."/>
            <person name="Morono Y."/>
            <person name="Uchiyama I."/>
            <person name="Ito T."/>
            <person name="Fujiyama A."/>
            <person name="Inagaki F."/>
            <person name="Takami H."/>
        </authorList>
    </citation>
    <scope>NUCLEOTIDE SEQUENCE</scope>
    <source>
        <strain evidence="3">Expedition CK06-06</strain>
    </source>
</reference>
<protein>
    <recommendedName>
        <fullName evidence="2">Apolipoprotein N-acyltransferase N-terminal domain-containing protein</fullName>
    </recommendedName>
</protein>
<keyword evidence="1" id="KW-1133">Transmembrane helix</keyword>
<sequence length="128" mass="14495">MKGRDILTRGRNLPTSLKLVLAGVVTGLSFPPVPLGFLAWVGLVPLIDAWLKSSSPSRSAWYGFIWSLGFLFVVMYWLAFNTGTYWWAALTSMVAAVLFLSLNYAFIGWWFGWLHAWRGRVALWLLPL</sequence>
<keyword evidence="1" id="KW-0472">Membrane</keyword>
<proteinExistence type="predicted"/>
<dbReference type="GO" id="GO:0016410">
    <property type="term" value="F:N-acyltransferase activity"/>
    <property type="evidence" value="ECO:0007669"/>
    <property type="project" value="InterPro"/>
</dbReference>
<dbReference type="PANTHER" id="PTHR38686:SF1">
    <property type="entry name" value="APOLIPOPROTEIN N-ACYLTRANSFERASE"/>
    <property type="match status" value="1"/>
</dbReference>
<accession>X1FQW1</accession>
<dbReference type="InterPro" id="IPR045378">
    <property type="entry name" value="LNT_N"/>
</dbReference>
<organism evidence="3">
    <name type="scientific">marine sediment metagenome</name>
    <dbReference type="NCBI Taxonomy" id="412755"/>
    <lineage>
        <taxon>unclassified sequences</taxon>
        <taxon>metagenomes</taxon>
        <taxon>ecological metagenomes</taxon>
    </lineage>
</organism>
<keyword evidence="1" id="KW-0812">Transmembrane</keyword>
<evidence type="ECO:0000256" key="1">
    <source>
        <dbReference type="SAM" id="Phobius"/>
    </source>
</evidence>
<dbReference type="GO" id="GO:0042158">
    <property type="term" value="P:lipoprotein biosynthetic process"/>
    <property type="evidence" value="ECO:0007669"/>
    <property type="project" value="InterPro"/>
</dbReference>
<comment type="caution">
    <text evidence="3">The sequence shown here is derived from an EMBL/GenBank/DDBJ whole genome shotgun (WGS) entry which is preliminary data.</text>
</comment>
<feature type="transmembrane region" description="Helical" evidence="1">
    <location>
        <begin position="85"/>
        <end position="111"/>
    </location>
</feature>
<feature type="transmembrane region" description="Helical" evidence="1">
    <location>
        <begin position="20"/>
        <end position="47"/>
    </location>
</feature>
<gene>
    <name evidence="3" type="ORF">S03H2_39240</name>
</gene>
<dbReference type="Pfam" id="PF20154">
    <property type="entry name" value="LNT_N"/>
    <property type="match status" value="1"/>
</dbReference>
<dbReference type="EMBL" id="BARU01024244">
    <property type="protein sequence ID" value="GAH48046.1"/>
    <property type="molecule type" value="Genomic_DNA"/>
</dbReference>
<name>X1FQW1_9ZZZZ</name>
<feature type="non-terminal residue" evidence="3">
    <location>
        <position position="128"/>
    </location>
</feature>
<dbReference type="InterPro" id="IPR004563">
    <property type="entry name" value="Apolipo_AcylTrfase"/>
</dbReference>
<dbReference type="GO" id="GO:0016020">
    <property type="term" value="C:membrane"/>
    <property type="evidence" value="ECO:0007669"/>
    <property type="project" value="InterPro"/>
</dbReference>
<evidence type="ECO:0000259" key="2">
    <source>
        <dbReference type="Pfam" id="PF20154"/>
    </source>
</evidence>
<evidence type="ECO:0000313" key="3">
    <source>
        <dbReference type="EMBL" id="GAH48046.1"/>
    </source>
</evidence>